<dbReference type="Proteomes" id="UP000469421">
    <property type="component" value="Unassembled WGS sequence"/>
</dbReference>
<comment type="caution">
    <text evidence="2">The sequence shown here is derived from an EMBL/GenBank/DDBJ whole genome shotgun (WGS) entry which is preliminary data.</text>
</comment>
<feature type="domain" description="ER-bound oxygenase mpaB/mpaB'/Rubber oxygenase catalytic" evidence="1">
    <location>
        <begin position="139"/>
        <end position="361"/>
    </location>
</feature>
<evidence type="ECO:0000313" key="3">
    <source>
        <dbReference type="Proteomes" id="UP000469421"/>
    </source>
</evidence>
<name>A0A6N7LVN2_9GAMM</name>
<sequence>MNAPAQTHQGLPAVPGRVRPFEKTQQPTSLLLKALLGRELAPSKAEFDGVVGALWVGDPEMDALVDWMMEFGAREARALFEKAINEGLAAIKDCPEPLRHFVRKMEKRPEWVDFDLIDEGARFIHSTGMTAPYVLRDLALMGGYLLSGFNQSLVLTGALNKGASRRVAETGKWWIDCTEVGGLRRFGPGFHSTMHVRMVHSLVRRNLNSRKDWDASEWGMPLSQVDMVATYLGFCVVMLGGLRKLGVPVTPRESKAVMHLWKYSSWLMGVEERWLVDTESQGIVLLHHTLMTQSRPDETSRELGKALAEEPLERHFSHFEGLQRRLAYEKHLSVSRYFLDKEKMEQLGLPSSTLPWYPVATLVPRFVGHVAQRYNPLLRGRQERRGRRDQLAVLNQMFGEAEQGIIRPDSQHPGHV</sequence>
<dbReference type="GO" id="GO:0016491">
    <property type="term" value="F:oxidoreductase activity"/>
    <property type="evidence" value="ECO:0007669"/>
    <property type="project" value="InterPro"/>
</dbReference>
<accession>A0A6N7LVN2</accession>
<protein>
    <submittedName>
        <fullName evidence="2">DUF2236 domain-containing protein</fullName>
    </submittedName>
</protein>
<evidence type="ECO:0000259" key="1">
    <source>
        <dbReference type="Pfam" id="PF09995"/>
    </source>
</evidence>
<gene>
    <name evidence="2" type="ORF">GFN93_14995</name>
</gene>
<dbReference type="EMBL" id="WIRE01000002">
    <property type="protein sequence ID" value="MQX54558.1"/>
    <property type="molecule type" value="Genomic_DNA"/>
</dbReference>
<organism evidence="2 3">
    <name type="scientific">Alcanivorax sediminis</name>
    <dbReference type="NCBI Taxonomy" id="2663008"/>
    <lineage>
        <taxon>Bacteria</taxon>
        <taxon>Pseudomonadati</taxon>
        <taxon>Pseudomonadota</taxon>
        <taxon>Gammaproteobacteria</taxon>
        <taxon>Oceanospirillales</taxon>
        <taxon>Alcanivoracaceae</taxon>
        <taxon>Alcanivorax</taxon>
    </lineage>
</organism>
<dbReference type="Pfam" id="PF09995">
    <property type="entry name" value="MPAB_Lcp_cat"/>
    <property type="match status" value="1"/>
</dbReference>
<dbReference type="PANTHER" id="PTHR37539">
    <property type="entry name" value="SECRETED PROTEIN-RELATED"/>
    <property type="match status" value="1"/>
</dbReference>
<evidence type="ECO:0000313" key="2">
    <source>
        <dbReference type="EMBL" id="MQX54558.1"/>
    </source>
</evidence>
<reference evidence="2 3" key="1">
    <citation type="submission" date="2019-10" db="EMBL/GenBank/DDBJ databases">
        <title>Alcanivorax sp.PA15-N-34 draft genome sequence.</title>
        <authorList>
            <person name="Liao X."/>
            <person name="Shao Z."/>
        </authorList>
    </citation>
    <scope>NUCLEOTIDE SEQUENCE [LARGE SCALE GENOMIC DNA]</scope>
    <source>
        <strain evidence="2 3">PA15-N-34</strain>
    </source>
</reference>
<dbReference type="InterPro" id="IPR037473">
    <property type="entry name" value="Lcp-like"/>
</dbReference>
<dbReference type="RefSeq" id="WP_153502133.1">
    <property type="nucleotide sequence ID" value="NZ_WIRE01000002.1"/>
</dbReference>
<dbReference type="PANTHER" id="PTHR37539:SF1">
    <property type="entry name" value="ER-BOUND OXYGENASE MPAB_MPAB'_RUBBER OXYGENASE CATALYTIC DOMAIN-CONTAINING PROTEIN"/>
    <property type="match status" value="1"/>
</dbReference>
<proteinExistence type="predicted"/>
<dbReference type="AlphaFoldDB" id="A0A6N7LVN2"/>
<keyword evidence="3" id="KW-1185">Reference proteome</keyword>
<dbReference type="InterPro" id="IPR018713">
    <property type="entry name" value="MPAB/Lcp_cat_dom"/>
</dbReference>